<keyword evidence="6 7" id="KW-0472">Membrane</keyword>
<dbReference type="InterPro" id="IPR005828">
    <property type="entry name" value="MFS_sugar_transport-like"/>
</dbReference>
<dbReference type="GeneID" id="63822350"/>
<dbReference type="PROSITE" id="PS50850">
    <property type="entry name" value="MFS"/>
    <property type="match status" value="1"/>
</dbReference>
<feature type="non-terminal residue" evidence="9">
    <location>
        <position position="1"/>
    </location>
</feature>
<dbReference type="SUPFAM" id="SSF103473">
    <property type="entry name" value="MFS general substrate transporter"/>
    <property type="match status" value="1"/>
</dbReference>
<evidence type="ECO:0000313" key="9">
    <source>
        <dbReference type="EMBL" id="KZS99733.1"/>
    </source>
</evidence>
<dbReference type="InParanoid" id="A0A165AVB5"/>
<feature type="transmembrane region" description="Helical" evidence="7">
    <location>
        <begin position="41"/>
        <end position="60"/>
    </location>
</feature>
<dbReference type="Gene3D" id="1.20.1250.20">
    <property type="entry name" value="MFS general substrate transporter like domains"/>
    <property type="match status" value="1"/>
</dbReference>
<evidence type="ECO:0000256" key="2">
    <source>
        <dbReference type="ARBA" id="ARBA00010992"/>
    </source>
</evidence>
<name>A0A165AVB5_9APHY</name>
<evidence type="ECO:0000256" key="4">
    <source>
        <dbReference type="ARBA" id="ARBA00022692"/>
    </source>
</evidence>
<keyword evidence="3" id="KW-0762">Sugar transport</keyword>
<comment type="subcellular location">
    <subcellularLocation>
        <location evidence="1">Membrane</location>
        <topology evidence="1">Multi-pass membrane protein</topology>
    </subcellularLocation>
</comment>
<dbReference type="OrthoDB" id="5141738at2759"/>
<dbReference type="PANTHER" id="PTHR48022:SF75">
    <property type="entry name" value="GALACTOSE TRANSPORTER-RELATED"/>
    <property type="match status" value="1"/>
</dbReference>
<comment type="similarity">
    <text evidence="2">Belongs to the major facilitator superfamily. Sugar transporter (TC 2.A.1.1) family.</text>
</comment>
<keyword evidence="10" id="KW-1185">Reference proteome</keyword>
<keyword evidence="5 7" id="KW-1133">Transmembrane helix</keyword>
<dbReference type="EMBL" id="KV427724">
    <property type="protein sequence ID" value="KZS99733.1"/>
    <property type="molecule type" value="Genomic_DNA"/>
</dbReference>
<evidence type="ECO:0000256" key="1">
    <source>
        <dbReference type="ARBA" id="ARBA00004141"/>
    </source>
</evidence>
<dbReference type="InterPro" id="IPR020846">
    <property type="entry name" value="MFS_dom"/>
</dbReference>
<evidence type="ECO:0000256" key="3">
    <source>
        <dbReference type="ARBA" id="ARBA00022597"/>
    </source>
</evidence>
<protein>
    <recommendedName>
        <fullName evidence="8">Major facilitator superfamily (MFS) profile domain-containing protein</fullName>
    </recommendedName>
</protein>
<dbReference type="GO" id="GO:0005886">
    <property type="term" value="C:plasma membrane"/>
    <property type="evidence" value="ECO:0007669"/>
    <property type="project" value="TreeGrafter"/>
</dbReference>
<dbReference type="InterPro" id="IPR050360">
    <property type="entry name" value="MFS_Sugar_Transporters"/>
</dbReference>
<dbReference type="STRING" id="1314785.A0A165AVB5"/>
<reference evidence="9 10" key="1">
    <citation type="journal article" date="2016" name="Mol. Biol. Evol.">
        <title>Comparative Genomics of Early-Diverging Mushroom-Forming Fungi Provides Insights into the Origins of Lignocellulose Decay Capabilities.</title>
        <authorList>
            <person name="Nagy L.G."/>
            <person name="Riley R."/>
            <person name="Tritt A."/>
            <person name="Adam C."/>
            <person name="Daum C."/>
            <person name="Floudas D."/>
            <person name="Sun H."/>
            <person name="Yadav J.S."/>
            <person name="Pangilinan J."/>
            <person name="Larsson K.H."/>
            <person name="Matsuura K."/>
            <person name="Barry K."/>
            <person name="Labutti K."/>
            <person name="Kuo R."/>
            <person name="Ohm R.A."/>
            <person name="Bhattacharya S.S."/>
            <person name="Shirouzu T."/>
            <person name="Yoshinaga Y."/>
            <person name="Martin F.M."/>
            <person name="Grigoriev I.V."/>
            <person name="Hibbett D.S."/>
        </authorList>
    </citation>
    <scope>NUCLEOTIDE SEQUENCE [LARGE SCALE GENOMIC DNA]</scope>
    <source>
        <strain evidence="9 10">93-53</strain>
    </source>
</reference>
<dbReference type="AlphaFoldDB" id="A0A165AVB5"/>
<proteinExistence type="inferred from homology"/>
<dbReference type="Pfam" id="PF00083">
    <property type="entry name" value="Sugar_tr"/>
    <property type="match status" value="1"/>
</dbReference>
<accession>A0A165AVB5</accession>
<evidence type="ECO:0000256" key="5">
    <source>
        <dbReference type="ARBA" id="ARBA00022989"/>
    </source>
</evidence>
<keyword evidence="4 7" id="KW-0812">Transmembrane</keyword>
<evidence type="ECO:0000256" key="7">
    <source>
        <dbReference type="SAM" id="Phobius"/>
    </source>
</evidence>
<feature type="domain" description="Major facilitator superfamily (MFS) profile" evidence="8">
    <location>
        <begin position="1"/>
        <end position="64"/>
    </location>
</feature>
<dbReference type="GO" id="GO:0005351">
    <property type="term" value="F:carbohydrate:proton symporter activity"/>
    <property type="evidence" value="ECO:0007669"/>
    <property type="project" value="TreeGrafter"/>
</dbReference>
<evidence type="ECO:0000259" key="8">
    <source>
        <dbReference type="PROSITE" id="PS50850"/>
    </source>
</evidence>
<evidence type="ECO:0000313" key="10">
    <source>
        <dbReference type="Proteomes" id="UP000076871"/>
    </source>
</evidence>
<keyword evidence="3" id="KW-0813">Transport</keyword>
<feature type="transmembrane region" description="Helical" evidence="7">
    <location>
        <begin position="14"/>
        <end position="34"/>
    </location>
</feature>
<dbReference type="RefSeq" id="XP_040757474.1">
    <property type="nucleotide sequence ID" value="XM_040905320.1"/>
</dbReference>
<evidence type="ECO:0000256" key="6">
    <source>
        <dbReference type="ARBA" id="ARBA00023136"/>
    </source>
</evidence>
<dbReference type="PANTHER" id="PTHR48022">
    <property type="entry name" value="PLASTIDIC GLUCOSE TRANSPORTER 4"/>
    <property type="match status" value="1"/>
</dbReference>
<sequence>IWIMVGETFPTRNVVTASNSVWNFLIAFFTPFIVDSISYRYHFVFSACNLVGAVIVYLFLHESSDLSLENMYGDPSCKPWTSHNWTSPDFSSRKDLIEQMPAAELRKPLAEAHDERIT</sequence>
<gene>
    <name evidence="9" type="ORF">LAESUDRAFT_667621</name>
</gene>
<dbReference type="InterPro" id="IPR036259">
    <property type="entry name" value="MFS_trans_sf"/>
</dbReference>
<dbReference type="Proteomes" id="UP000076871">
    <property type="component" value="Unassembled WGS sequence"/>
</dbReference>
<organism evidence="9 10">
    <name type="scientific">Laetiporus sulphureus 93-53</name>
    <dbReference type="NCBI Taxonomy" id="1314785"/>
    <lineage>
        <taxon>Eukaryota</taxon>
        <taxon>Fungi</taxon>
        <taxon>Dikarya</taxon>
        <taxon>Basidiomycota</taxon>
        <taxon>Agaricomycotina</taxon>
        <taxon>Agaricomycetes</taxon>
        <taxon>Polyporales</taxon>
        <taxon>Laetiporus</taxon>
    </lineage>
</organism>